<dbReference type="GO" id="GO:0007131">
    <property type="term" value="P:reciprocal meiotic recombination"/>
    <property type="evidence" value="ECO:0007669"/>
    <property type="project" value="TreeGrafter"/>
</dbReference>
<feature type="transmembrane region" description="Helical" evidence="2">
    <location>
        <begin position="328"/>
        <end position="347"/>
    </location>
</feature>
<dbReference type="GO" id="GO:0005634">
    <property type="term" value="C:nucleus"/>
    <property type="evidence" value="ECO:0007669"/>
    <property type="project" value="TreeGrafter"/>
</dbReference>
<dbReference type="EMBL" id="CAMPGE010002252">
    <property type="protein sequence ID" value="CAI2361053.1"/>
    <property type="molecule type" value="Genomic_DNA"/>
</dbReference>
<feature type="transmembrane region" description="Helical" evidence="2">
    <location>
        <begin position="35"/>
        <end position="57"/>
    </location>
</feature>
<keyword evidence="2" id="KW-1133">Transmembrane helix</keyword>
<feature type="region of interest" description="Disordered" evidence="1">
    <location>
        <begin position="584"/>
        <end position="603"/>
    </location>
</feature>
<keyword evidence="2" id="KW-0812">Transmembrane</keyword>
<evidence type="ECO:0000313" key="3">
    <source>
        <dbReference type="EMBL" id="CAI2361053.1"/>
    </source>
</evidence>
<dbReference type="Proteomes" id="UP001295684">
    <property type="component" value="Unassembled WGS sequence"/>
</dbReference>
<reference evidence="3" key="1">
    <citation type="submission" date="2023-07" db="EMBL/GenBank/DDBJ databases">
        <authorList>
            <consortium name="AG Swart"/>
            <person name="Singh M."/>
            <person name="Singh A."/>
            <person name="Seah K."/>
            <person name="Emmerich C."/>
        </authorList>
    </citation>
    <scope>NUCLEOTIDE SEQUENCE</scope>
    <source>
        <strain evidence="3">DP1</strain>
    </source>
</reference>
<dbReference type="AlphaFoldDB" id="A0AAD1U2Y9"/>
<feature type="region of interest" description="Disordered" evidence="1">
    <location>
        <begin position="376"/>
        <end position="410"/>
    </location>
</feature>
<dbReference type="PANTHER" id="PTHR31398:SF0">
    <property type="entry name" value="MEIOTIC NUCLEAR DIVISION PROTEIN 1 HOMOLOG"/>
    <property type="match status" value="1"/>
</dbReference>
<evidence type="ECO:0000313" key="4">
    <source>
        <dbReference type="Proteomes" id="UP001295684"/>
    </source>
</evidence>
<proteinExistence type="predicted"/>
<protein>
    <submittedName>
        <fullName evidence="3">Uncharacterized protein</fullName>
    </submittedName>
</protein>
<accession>A0AAD1U2Y9</accession>
<evidence type="ECO:0000256" key="1">
    <source>
        <dbReference type="SAM" id="MobiDB-lite"/>
    </source>
</evidence>
<comment type="caution">
    <text evidence="3">The sequence shown here is derived from an EMBL/GenBank/DDBJ whole genome shotgun (WGS) entry which is preliminary data.</text>
</comment>
<dbReference type="PANTHER" id="PTHR31398">
    <property type="entry name" value="MEIOTIC NUCLEAR DIVISION PROTEIN 1 HOMOLOG"/>
    <property type="match status" value="1"/>
</dbReference>
<keyword evidence="4" id="KW-1185">Reference proteome</keyword>
<sequence length="603" mass="69126">MKKVLVWIRNSVKETDMFPQPISLTFKGKQNFKSLYGGIVSTLIIMALVAYGIQIFVKMVKREDTNKSKNSIVNDPLTIEEYYDLTQDDFSFAVSLIDQQTSLSFIDPTYFNVSITQIEVGYNFQENKADFNEYSKDSSICGENYPKINKDVDVFRDIYKNSSYCPANSTLTVGGSVLKNQRKSIKIYVKECVNGTSIVCQSNADIKNKAKNIQVFLNLGTKYFDFDDYENPIKGTLDNRIFYELVPSVKKLISIYIRRSIVSLSDSIFPFGQDNEKSFYSMGQSSFDWKYPDNSTDPSLLVIEFQIDPIVDSFERRVYTFLDLSGQLGGFFEILLLIGGILVNYFANKLYEYYMFQNLYSTEASTINKKFDNKVSPKKESESEGSNKDSTFKVNNESRSEHQELSDELKENNQKELSLIEKIKLKIFKKKRNLKPKDLTKSCLPFIKNNSSRQFALLSDRFSDECDLPSILCSIRQLKTLMRMILKDHQLMLMGFDASSDVNFQSEPQVMSPAEYPSKTEEPSKEFDRRVQELISNLETVEEHELEQDANIIIFGVKASEEESIKHPESIAKESVASKIGLLEEEKEDVGWGKDPPPKNNEP</sequence>
<keyword evidence="2" id="KW-0472">Membrane</keyword>
<organism evidence="3 4">
    <name type="scientific">Euplotes crassus</name>
    <dbReference type="NCBI Taxonomy" id="5936"/>
    <lineage>
        <taxon>Eukaryota</taxon>
        <taxon>Sar</taxon>
        <taxon>Alveolata</taxon>
        <taxon>Ciliophora</taxon>
        <taxon>Intramacronucleata</taxon>
        <taxon>Spirotrichea</taxon>
        <taxon>Hypotrichia</taxon>
        <taxon>Euplotida</taxon>
        <taxon>Euplotidae</taxon>
        <taxon>Moneuplotes</taxon>
    </lineage>
</organism>
<evidence type="ECO:0000256" key="2">
    <source>
        <dbReference type="SAM" id="Phobius"/>
    </source>
</evidence>
<gene>
    <name evidence="3" type="ORF">ECRASSUSDP1_LOCUS2362</name>
</gene>
<name>A0AAD1U2Y9_EUPCR</name>